<keyword evidence="3" id="KW-1185">Reference proteome</keyword>
<evidence type="ECO:0000256" key="1">
    <source>
        <dbReference type="SAM" id="Phobius"/>
    </source>
</evidence>
<evidence type="ECO:0000313" key="2">
    <source>
        <dbReference type="EMBL" id="OOQ58713.1"/>
    </source>
</evidence>
<comment type="caution">
    <text evidence="2">The sequence shown here is derived from an EMBL/GenBank/DDBJ whole genome shotgun (WGS) entry which is preliminary data.</text>
</comment>
<feature type="transmembrane region" description="Helical" evidence="1">
    <location>
        <begin position="81"/>
        <end position="114"/>
    </location>
</feature>
<feature type="transmembrane region" description="Helical" evidence="1">
    <location>
        <begin position="126"/>
        <end position="144"/>
    </location>
</feature>
<evidence type="ECO:0008006" key="4">
    <source>
        <dbReference type="Google" id="ProtNLM"/>
    </source>
</evidence>
<keyword evidence="1" id="KW-1133">Transmembrane helix</keyword>
<accession>A0A1S9PCL4</accession>
<protein>
    <recommendedName>
        <fullName evidence="4">SRPBCC family protein</fullName>
    </recommendedName>
</protein>
<organism evidence="2 3">
    <name type="scientific">Mucilaginibacter pedocola</name>
    <dbReference type="NCBI Taxonomy" id="1792845"/>
    <lineage>
        <taxon>Bacteria</taxon>
        <taxon>Pseudomonadati</taxon>
        <taxon>Bacteroidota</taxon>
        <taxon>Sphingobacteriia</taxon>
        <taxon>Sphingobacteriales</taxon>
        <taxon>Sphingobacteriaceae</taxon>
        <taxon>Mucilaginibacter</taxon>
    </lineage>
</organism>
<feature type="transmembrane region" description="Helical" evidence="1">
    <location>
        <begin position="12"/>
        <end position="29"/>
    </location>
</feature>
<dbReference type="EMBL" id="MBTF01000023">
    <property type="protein sequence ID" value="OOQ58713.1"/>
    <property type="molecule type" value="Genomic_DNA"/>
</dbReference>
<dbReference type="Proteomes" id="UP000189739">
    <property type="component" value="Unassembled WGS sequence"/>
</dbReference>
<sequence>MKKVLTPLFNGYLVSNLVGLLIIGLTKYLTAKTYDFLGGTYTLAEFLIVPFLMGIIAVWFWRHEPLPGSRLVSRAWYNSFIAIALSFGFLREGVICLVILSPLLWSFMLAGCYAGRYMFKRDNQTLNVSVVALLAIFFFVDVMSEHHYENMVADEMVVNAPVSTVWKNVVAYKRNTSPDKYWLFKIGMPSPVESTAEGYYLGAKRKCIFSNGYVFDEKITTYEENKNLIFDITNQPRDPEIMGHIDILRGQFLLKDNGNGTTTVTGNSWYRLYVFPAWYYGIWAKSITRNVHIRVMEHIKEISEAR</sequence>
<proteinExistence type="predicted"/>
<feature type="transmembrane region" description="Helical" evidence="1">
    <location>
        <begin position="41"/>
        <end position="61"/>
    </location>
</feature>
<dbReference type="STRING" id="1792845.BC343_08595"/>
<dbReference type="InterPro" id="IPR023393">
    <property type="entry name" value="START-like_dom_sf"/>
</dbReference>
<dbReference type="AlphaFoldDB" id="A0A1S9PCL4"/>
<dbReference type="RefSeq" id="WP_078349419.1">
    <property type="nucleotide sequence ID" value="NZ_MBTF01000023.1"/>
</dbReference>
<reference evidence="2 3" key="1">
    <citation type="submission" date="2016-07" db="EMBL/GenBank/DDBJ databases">
        <title>Genomic analysis of zinc-resistant bacterium Mucilaginibacter pedocola TBZ30.</title>
        <authorList>
            <person name="Huang J."/>
            <person name="Tang J."/>
        </authorList>
    </citation>
    <scope>NUCLEOTIDE SEQUENCE [LARGE SCALE GENOMIC DNA]</scope>
    <source>
        <strain evidence="2 3">TBZ30</strain>
    </source>
</reference>
<evidence type="ECO:0000313" key="3">
    <source>
        <dbReference type="Proteomes" id="UP000189739"/>
    </source>
</evidence>
<gene>
    <name evidence="2" type="ORF">BC343_08595</name>
</gene>
<keyword evidence="1" id="KW-0472">Membrane</keyword>
<dbReference type="Gene3D" id="3.30.530.20">
    <property type="match status" value="1"/>
</dbReference>
<dbReference type="SUPFAM" id="SSF55961">
    <property type="entry name" value="Bet v1-like"/>
    <property type="match status" value="1"/>
</dbReference>
<keyword evidence="1" id="KW-0812">Transmembrane</keyword>
<name>A0A1S9PCL4_9SPHI</name>
<dbReference type="OrthoDB" id="118637at2"/>